<name>A0ABX1Z9P6_9BACL</name>
<dbReference type="Proteomes" id="UP000658690">
    <property type="component" value="Unassembled WGS sequence"/>
</dbReference>
<evidence type="ECO:0000313" key="2">
    <source>
        <dbReference type="Proteomes" id="UP000658690"/>
    </source>
</evidence>
<reference evidence="1 2" key="1">
    <citation type="submission" date="2019-10" db="EMBL/GenBank/DDBJ databases">
        <title>Description of Paenibacillus choica sp. nov.</title>
        <authorList>
            <person name="Carlier A."/>
            <person name="Qi S."/>
        </authorList>
    </citation>
    <scope>NUCLEOTIDE SEQUENCE [LARGE SCALE GENOMIC DNA]</scope>
    <source>
        <strain evidence="1 2">LMG 31460</strain>
    </source>
</reference>
<keyword evidence="2" id="KW-1185">Reference proteome</keyword>
<dbReference type="RefSeq" id="WP_171692892.1">
    <property type="nucleotide sequence ID" value="NZ_WHOC01000158.1"/>
</dbReference>
<proteinExistence type="predicted"/>
<evidence type="ECO:0000313" key="1">
    <source>
        <dbReference type="EMBL" id="NOU90088.1"/>
    </source>
</evidence>
<gene>
    <name evidence="1" type="ORF">GC102_30655</name>
</gene>
<sequence>MQPIHPITDKTCRSLYGKPVLIFLNDGSEIYGILSRIEKNKLILNDDVTSKLNSATKKTKKAISKSKVKTKTKQAKPLDQTSFLGTADEGYSSFGLPLMSFGGVAPGYQGAIDIQLEKIAAMFSE</sequence>
<organism evidence="1 2">
    <name type="scientific">Paenibacillus germinis</name>
    <dbReference type="NCBI Taxonomy" id="2654979"/>
    <lineage>
        <taxon>Bacteria</taxon>
        <taxon>Bacillati</taxon>
        <taxon>Bacillota</taxon>
        <taxon>Bacilli</taxon>
        <taxon>Bacillales</taxon>
        <taxon>Paenibacillaceae</taxon>
        <taxon>Paenibacillus</taxon>
    </lineage>
</organism>
<accession>A0ABX1Z9P6</accession>
<dbReference type="EMBL" id="WHOC01000158">
    <property type="protein sequence ID" value="NOU90088.1"/>
    <property type="molecule type" value="Genomic_DNA"/>
</dbReference>
<protein>
    <submittedName>
        <fullName evidence="1">Uncharacterized protein</fullName>
    </submittedName>
</protein>
<comment type="caution">
    <text evidence="1">The sequence shown here is derived from an EMBL/GenBank/DDBJ whole genome shotgun (WGS) entry which is preliminary data.</text>
</comment>